<dbReference type="Pfam" id="PF00408">
    <property type="entry name" value="PGM_PMM_IV"/>
    <property type="match status" value="1"/>
</dbReference>
<dbReference type="GO" id="GO:0006048">
    <property type="term" value="P:UDP-N-acetylglucosamine biosynthetic process"/>
    <property type="evidence" value="ECO:0007669"/>
    <property type="project" value="TreeGrafter"/>
</dbReference>
<keyword evidence="3" id="KW-0479">Metal-binding</keyword>
<dbReference type="Pfam" id="PF21405">
    <property type="entry name" value="AMG1_II"/>
    <property type="match status" value="1"/>
</dbReference>
<dbReference type="InterPro" id="IPR016066">
    <property type="entry name" value="A-D-PHexomutase_CS"/>
</dbReference>
<dbReference type="EMBL" id="BNJQ01000022">
    <property type="protein sequence ID" value="GHP08891.1"/>
    <property type="molecule type" value="Genomic_DNA"/>
</dbReference>
<feature type="domain" description="Phosphoacetylglucosamine mutase AMG1" evidence="9">
    <location>
        <begin position="153"/>
        <end position="248"/>
    </location>
</feature>
<dbReference type="Proteomes" id="UP000660262">
    <property type="component" value="Unassembled WGS sequence"/>
</dbReference>
<evidence type="ECO:0000259" key="6">
    <source>
        <dbReference type="Pfam" id="PF00408"/>
    </source>
</evidence>
<dbReference type="GO" id="GO:0005975">
    <property type="term" value="P:carbohydrate metabolic process"/>
    <property type="evidence" value="ECO:0007669"/>
    <property type="project" value="InterPro"/>
</dbReference>
<evidence type="ECO:0000256" key="1">
    <source>
        <dbReference type="ARBA" id="ARBA00001946"/>
    </source>
</evidence>
<dbReference type="PANTHER" id="PTHR45955:SF1">
    <property type="entry name" value="PHOSPHOACETYLGLUCOSAMINE MUTASE"/>
    <property type="match status" value="1"/>
</dbReference>
<keyword evidence="4" id="KW-0460">Magnesium</keyword>
<evidence type="ECO:0000313" key="10">
    <source>
        <dbReference type="EMBL" id="GHP08891.1"/>
    </source>
</evidence>
<dbReference type="InterPro" id="IPR016055">
    <property type="entry name" value="A-D-PHexomutase_a/b/a-I/II/III"/>
</dbReference>
<evidence type="ECO:0000259" key="9">
    <source>
        <dbReference type="Pfam" id="PF21405"/>
    </source>
</evidence>
<dbReference type="InterPro" id="IPR005844">
    <property type="entry name" value="A-D-PHexomutase_a/b/a-I"/>
</dbReference>
<dbReference type="GO" id="GO:0004610">
    <property type="term" value="F:phosphoacetylglucosamine mutase activity"/>
    <property type="evidence" value="ECO:0007669"/>
    <property type="project" value="TreeGrafter"/>
</dbReference>
<dbReference type="OrthoDB" id="1928at2759"/>
<feature type="domain" description="Phosphoacetylglucosamine mutase AMG1" evidence="8">
    <location>
        <begin position="264"/>
        <end position="419"/>
    </location>
</feature>
<dbReference type="AlphaFoldDB" id="A0A830HTS3"/>
<comment type="caution">
    <text evidence="10">The sequence shown here is derived from an EMBL/GenBank/DDBJ whole genome shotgun (WGS) entry which is preliminary data.</text>
</comment>
<dbReference type="InterPro" id="IPR049023">
    <property type="entry name" value="AMG1_II"/>
</dbReference>
<feature type="domain" description="Alpha-D-phosphohexomutase alpha/beta/alpha" evidence="7">
    <location>
        <begin position="71"/>
        <end position="133"/>
    </location>
</feature>
<dbReference type="Pfam" id="PF21404">
    <property type="entry name" value="AMG1_III"/>
    <property type="match status" value="1"/>
</dbReference>
<dbReference type="Gene3D" id="3.40.120.10">
    <property type="entry name" value="Alpha-D-Glucose-1,6-Bisphosphate, subunit A, domain 3"/>
    <property type="match status" value="2"/>
</dbReference>
<proteinExistence type="inferred from homology"/>
<dbReference type="SUPFAM" id="SSF53738">
    <property type="entry name" value="Phosphoglucomutase, first 3 domains"/>
    <property type="match status" value="3"/>
</dbReference>
<organism evidence="10 11">
    <name type="scientific">Pycnococcus provasolii</name>
    <dbReference type="NCBI Taxonomy" id="41880"/>
    <lineage>
        <taxon>Eukaryota</taxon>
        <taxon>Viridiplantae</taxon>
        <taxon>Chlorophyta</taxon>
        <taxon>Pseudoscourfieldiophyceae</taxon>
        <taxon>Pseudoscourfieldiales</taxon>
        <taxon>Pycnococcaceae</taxon>
        <taxon>Pycnococcus</taxon>
    </lineage>
</organism>
<dbReference type="SUPFAM" id="SSF55957">
    <property type="entry name" value="Phosphoglucomutase, C-terminal domain"/>
    <property type="match status" value="1"/>
</dbReference>
<evidence type="ECO:0000259" key="8">
    <source>
        <dbReference type="Pfam" id="PF21404"/>
    </source>
</evidence>
<evidence type="ECO:0000256" key="3">
    <source>
        <dbReference type="ARBA" id="ARBA00022723"/>
    </source>
</evidence>
<sequence length="519" mass="54674">MGIVGLMVTASHNPPGDNGVKVCAVDGSMAPPAWETFMEDVAAATSVEDVKRLLEEIAPTPTTGGQQPKFPPRVLVGRDTRTSGQNLANLAVKGIEAAGGTPLVCGVVTTPQLHWLVLKSNAGEGSFVEDYHNCLCEAYCKLADDLPNPSAETSLAVDCAHGVGAPQLKLLLDTIPDKYGIKNNTILVNNDVNACDENGDSKLNSLCGADYIQKERVLPRVTAAESDVERATKASAWCSLDGDADRIVYYLPSSSGARDVALLDGDRIAILHALELAKDLEMLTTRHGDQSAHGLATIGVVQTAYANGGSTAYLKTLGDCVRTAYAKTGVKHLHHVAVTRFDVSVYFEANGHGAVLFSPRAVAQLRHLAEKESATDGEKASLGPAQRLLLYADGLINQAVGDAFSALLFVSLALQRRGWSLEDWLALYSDVPSLQMKAKVPDRTDFVTDADNEAICVSPTGLQGQIDKAVAAAGAGARAFARPSGTEDVVRVYAEAATPEAATALAEEVTRLVTAAGAK</sequence>
<accession>A0A830HTS3</accession>
<evidence type="ECO:0000256" key="5">
    <source>
        <dbReference type="ARBA" id="ARBA00023235"/>
    </source>
</evidence>
<evidence type="ECO:0000313" key="11">
    <source>
        <dbReference type="Proteomes" id="UP000660262"/>
    </source>
</evidence>
<dbReference type="GO" id="GO:0000287">
    <property type="term" value="F:magnesium ion binding"/>
    <property type="evidence" value="ECO:0007669"/>
    <property type="project" value="InterPro"/>
</dbReference>
<reference evidence="10" key="1">
    <citation type="submission" date="2020-10" db="EMBL/GenBank/DDBJ databases">
        <title>Unveiling of a novel bifunctional photoreceptor, Dualchrome1, isolated from a cosmopolitan green alga.</title>
        <authorList>
            <person name="Suzuki S."/>
            <person name="Kawachi M."/>
        </authorList>
    </citation>
    <scope>NUCLEOTIDE SEQUENCE</scope>
    <source>
        <strain evidence="10">NIES 2893</strain>
    </source>
</reference>
<dbReference type="InterPro" id="IPR005843">
    <property type="entry name" value="A-D-PHexomutase_C"/>
</dbReference>
<feature type="domain" description="Alpha-D-phosphohexomutase C-terminal" evidence="6">
    <location>
        <begin position="438"/>
        <end position="511"/>
    </location>
</feature>
<dbReference type="Pfam" id="PF02878">
    <property type="entry name" value="PGM_PMM_I"/>
    <property type="match status" value="2"/>
</dbReference>
<feature type="domain" description="Alpha-D-phosphohexomutase alpha/beta/alpha" evidence="7">
    <location>
        <begin position="4"/>
        <end position="40"/>
    </location>
</feature>
<dbReference type="InterPro" id="IPR036900">
    <property type="entry name" value="A-D-PHexomutase_C_sf"/>
</dbReference>
<dbReference type="PROSITE" id="PS00710">
    <property type="entry name" value="PGM_PMM"/>
    <property type="match status" value="1"/>
</dbReference>
<evidence type="ECO:0000256" key="4">
    <source>
        <dbReference type="ARBA" id="ARBA00022842"/>
    </source>
</evidence>
<name>A0A830HTS3_9CHLO</name>
<protein>
    <recommendedName>
        <fullName evidence="12">Phosphoacetylglucosamine mutase</fullName>
    </recommendedName>
</protein>
<comment type="cofactor">
    <cofactor evidence="1">
        <name>Mg(2+)</name>
        <dbReference type="ChEBI" id="CHEBI:18420"/>
    </cofactor>
</comment>
<dbReference type="Gene3D" id="3.30.310.50">
    <property type="entry name" value="Alpha-D-phosphohexomutase, C-terminal domain"/>
    <property type="match status" value="1"/>
</dbReference>
<gene>
    <name evidence="10" type="ORF">PPROV_000762800</name>
</gene>
<dbReference type="FunFam" id="3.30.310.50:FF:000003">
    <property type="entry name" value="Phosphoacetylglucosamine mutase"/>
    <property type="match status" value="1"/>
</dbReference>
<keyword evidence="5" id="KW-0413">Isomerase</keyword>
<keyword evidence="11" id="KW-1185">Reference proteome</keyword>
<evidence type="ECO:0000256" key="2">
    <source>
        <dbReference type="ARBA" id="ARBA00010231"/>
    </source>
</evidence>
<dbReference type="PANTHER" id="PTHR45955">
    <property type="entry name" value="PHOSPHOACETYLGLUCOSAMINE MUTASE"/>
    <property type="match status" value="1"/>
</dbReference>
<comment type="similarity">
    <text evidence="2">Belongs to the phosphohexose mutase family.</text>
</comment>
<evidence type="ECO:0000259" key="7">
    <source>
        <dbReference type="Pfam" id="PF02878"/>
    </source>
</evidence>
<dbReference type="InterPro" id="IPR049022">
    <property type="entry name" value="AMG1_III"/>
</dbReference>
<evidence type="ECO:0008006" key="12">
    <source>
        <dbReference type="Google" id="ProtNLM"/>
    </source>
</evidence>